<organism evidence="1 2">
    <name type="scientific">Camellia lanceoleosa</name>
    <dbReference type="NCBI Taxonomy" id="1840588"/>
    <lineage>
        <taxon>Eukaryota</taxon>
        <taxon>Viridiplantae</taxon>
        <taxon>Streptophyta</taxon>
        <taxon>Embryophyta</taxon>
        <taxon>Tracheophyta</taxon>
        <taxon>Spermatophyta</taxon>
        <taxon>Magnoliopsida</taxon>
        <taxon>eudicotyledons</taxon>
        <taxon>Gunneridae</taxon>
        <taxon>Pentapetalae</taxon>
        <taxon>asterids</taxon>
        <taxon>Ericales</taxon>
        <taxon>Theaceae</taxon>
        <taxon>Camellia</taxon>
    </lineage>
</organism>
<protein>
    <submittedName>
        <fullName evidence="1">Uncharacterized protein</fullName>
    </submittedName>
</protein>
<reference evidence="1 2" key="1">
    <citation type="journal article" date="2022" name="Plant J.">
        <title>Chromosome-level genome of Camellia lanceoleosa provides a valuable resource for understanding genome evolution and self-incompatibility.</title>
        <authorList>
            <person name="Gong W."/>
            <person name="Xiao S."/>
            <person name="Wang L."/>
            <person name="Liao Z."/>
            <person name="Chang Y."/>
            <person name="Mo W."/>
            <person name="Hu G."/>
            <person name="Li W."/>
            <person name="Zhao G."/>
            <person name="Zhu H."/>
            <person name="Hu X."/>
            <person name="Ji K."/>
            <person name="Xiang X."/>
            <person name="Song Q."/>
            <person name="Yuan D."/>
            <person name="Jin S."/>
            <person name="Zhang L."/>
        </authorList>
    </citation>
    <scope>NUCLEOTIDE SEQUENCE [LARGE SCALE GENOMIC DNA]</scope>
    <source>
        <strain evidence="1">SQ_2022a</strain>
    </source>
</reference>
<evidence type="ECO:0000313" key="2">
    <source>
        <dbReference type="Proteomes" id="UP001060215"/>
    </source>
</evidence>
<sequence length="235" mass="26773">MAPKAFHLRHPNLPPHLFLHLQHQGPPNGLEYDEKFFPSIGNEVLKAVVIQFNADQLLTEHPNVSALVRENLVRYAKDFNIVFDDVAIMHLLYGAEFSKLRNSLIHEGRETCESFCDPNEDNDYDNGGFDFGPSDFDMPENAYEYEEVPLQPEMHNDGGVCFETNEHEDPSSQASLEDLCQSHLDALHASIAETEKQTELAARVSTWKQRIENNLEDQASAIIFTLFFPPHTFKT</sequence>
<accession>A0ACC0H9F4</accession>
<comment type="caution">
    <text evidence="1">The sequence shown here is derived from an EMBL/GenBank/DDBJ whole genome shotgun (WGS) entry which is preliminary data.</text>
</comment>
<evidence type="ECO:0000313" key="1">
    <source>
        <dbReference type="EMBL" id="KAI8008486.1"/>
    </source>
</evidence>
<dbReference type="Proteomes" id="UP001060215">
    <property type="component" value="Chromosome 7"/>
</dbReference>
<keyword evidence="2" id="KW-1185">Reference proteome</keyword>
<name>A0ACC0H9F4_9ERIC</name>
<dbReference type="EMBL" id="CM045764">
    <property type="protein sequence ID" value="KAI8008486.1"/>
    <property type="molecule type" value="Genomic_DNA"/>
</dbReference>
<gene>
    <name evidence="1" type="ORF">LOK49_LG07G01784</name>
</gene>
<proteinExistence type="predicted"/>